<dbReference type="Ensembl" id="ENSNNAT00000007250.1">
    <property type="protein sequence ID" value="ENSNNAP00000006916.1"/>
    <property type="gene ID" value="ENSNNAG00000004679.1"/>
</dbReference>
<evidence type="ECO:0000256" key="1">
    <source>
        <dbReference type="ARBA" id="ARBA00009228"/>
    </source>
</evidence>
<dbReference type="OrthoDB" id="10061449at2759"/>
<feature type="domain" description="Peptidase S1" evidence="3">
    <location>
        <begin position="27"/>
        <end position="91"/>
    </location>
</feature>
<organism evidence="4 5">
    <name type="scientific">Naja naja</name>
    <name type="common">Indian cobra</name>
    <dbReference type="NCBI Taxonomy" id="35670"/>
    <lineage>
        <taxon>Eukaryota</taxon>
        <taxon>Metazoa</taxon>
        <taxon>Chordata</taxon>
        <taxon>Craniata</taxon>
        <taxon>Vertebrata</taxon>
        <taxon>Euteleostomi</taxon>
        <taxon>Lepidosauria</taxon>
        <taxon>Squamata</taxon>
        <taxon>Bifurcata</taxon>
        <taxon>Unidentata</taxon>
        <taxon>Episquamata</taxon>
        <taxon>Toxicofera</taxon>
        <taxon>Serpentes</taxon>
        <taxon>Colubroidea</taxon>
        <taxon>Elapidae</taxon>
        <taxon>Elapinae</taxon>
        <taxon>Naja</taxon>
    </lineage>
</organism>
<accession>A0A8C6VS36</accession>
<protein>
    <recommendedName>
        <fullName evidence="3">Peptidase S1 domain-containing protein</fullName>
    </recommendedName>
</protein>
<dbReference type="GO" id="GO:0006508">
    <property type="term" value="P:proteolysis"/>
    <property type="evidence" value="ECO:0007669"/>
    <property type="project" value="InterPro"/>
</dbReference>
<evidence type="ECO:0000313" key="4">
    <source>
        <dbReference type="Ensembl" id="ENSNNAP00000006916.1"/>
    </source>
</evidence>
<keyword evidence="2" id="KW-1015">Disulfide bond</keyword>
<proteinExistence type="inferred from homology"/>
<dbReference type="InterPro" id="IPR001254">
    <property type="entry name" value="Trypsin_dom"/>
</dbReference>
<dbReference type="PANTHER" id="PTHR24252">
    <property type="entry name" value="ACROSIN-RELATED"/>
    <property type="match status" value="1"/>
</dbReference>
<dbReference type="InterPro" id="IPR009003">
    <property type="entry name" value="Peptidase_S1_PA"/>
</dbReference>
<comment type="similarity">
    <text evidence="1">Belongs to the peptidase S1 family. Snake venom subfamily.</text>
</comment>
<keyword evidence="5" id="KW-1185">Reference proteome</keyword>
<dbReference type="Proteomes" id="UP000694559">
    <property type="component" value="Unplaced"/>
</dbReference>
<dbReference type="Pfam" id="PF00089">
    <property type="entry name" value="Trypsin"/>
    <property type="match status" value="1"/>
</dbReference>
<dbReference type="AlphaFoldDB" id="A0A8C6VS36"/>
<dbReference type="SUPFAM" id="SSF50494">
    <property type="entry name" value="Trypsin-like serine proteases"/>
    <property type="match status" value="1"/>
</dbReference>
<reference evidence="4" key="2">
    <citation type="submission" date="2025-09" db="UniProtKB">
        <authorList>
            <consortium name="Ensembl"/>
        </authorList>
    </citation>
    <scope>IDENTIFICATION</scope>
</reference>
<dbReference type="PROSITE" id="PS00134">
    <property type="entry name" value="TRYPSIN_HIS"/>
    <property type="match status" value="1"/>
</dbReference>
<name>A0A8C6VS36_NAJNA</name>
<evidence type="ECO:0000259" key="3">
    <source>
        <dbReference type="PROSITE" id="PS50240"/>
    </source>
</evidence>
<dbReference type="InterPro" id="IPR018114">
    <property type="entry name" value="TRYPSIN_HIS"/>
</dbReference>
<sequence length="91" mass="10165">CLKFLTESSFVKYFCGTRPLMKNTTRIVGGLDAQLGGWPWQVSLELYHFGKGFLHVCGGSLINHNSVLTAAHCIKEWTYVFSSVLKLLLSV</sequence>
<dbReference type="OMA" id="PWIAGTK"/>
<dbReference type="InterPro" id="IPR043504">
    <property type="entry name" value="Peptidase_S1_PA_chymotrypsin"/>
</dbReference>
<dbReference type="GeneTree" id="ENSGT00940000165418"/>
<evidence type="ECO:0000256" key="2">
    <source>
        <dbReference type="ARBA" id="ARBA00023157"/>
    </source>
</evidence>
<dbReference type="PANTHER" id="PTHR24252:SF21">
    <property type="entry name" value="TRANSMEMBRANE SERINE PROTEASE 12"/>
    <property type="match status" value="1"/>
</dbReference>
<dbReference type="Gene3D" id="2.40.10.10">
    <property type="entry name" value="Trypsin-like serine proteases"/>
    <property type="match status" value="1"/>
</dbReference>
<dbReference type="PROSITE" id="PS50240">
    <property type="entry name" value="TRYPSIN_DOM"/>
    <property type="match status" value="1"/>
</dbReference>
<evidence type="ECO:0000313" key="5">
    <source>
        <dbReference type="Proteomes" id="UP000694559"/>
    </source>
</evidence>
<dbReference type="GO" id="GO:0004252">
    <property type="term" value="F:serine-type endopeptidase activity"/>
    <property type="evidence" value="ECO:0007669"/>
    <property type="project" value="InterPro"/>
</dbReference>
<reference evidence="4" key="1">
    <citation type="submission" date="2025-08" db="UniProtKB">
        <authorList>
            <consortium name="Ensembl"/>
        </authorList>
    </citation>
    <scope>IDENTIFICATION</scope>
</reference>